<dbReference type="InterPro" id="IPR031052">
    <property type="entry name" value="FHY3/FAR1"/>
</dbReference>
<keyword evidence="1" id="KW-0539">Nucleus</keyword>
<dbReference type="Proteomes" id="UP001428341">
    <property type="component" value="Unassembled WGS sequence"/>
</dbReference>
<dbReference type="GO" id="GO:0008270">
    <property type="term" value="F:zinc ion binding"/>
    <property type="evidence" value="ECO:0007669"/>
    <property type="project" value="UniProtKB-UniRule"/>
</dbReference>
<comment type="similarity">
    <text evidence="1">Belongs to the FHY3/FAR1 family.</text>
</comment>
<protein>
    <recommendedName>
        <fullName evidence="1">Protein FAR1-RELATED SEQUENCE</fullName>
    </recommendedName>
</protein>
<comment type="caution">
    <text evidence="2">The sequence shown here is derived from an EMBL/GenBank/DDBJ whole genome shotgun (WGS) entry which is preliminary data.</text>
</comment>
<comment type="subcellular location">
    <subcellularLocation>
        <location evidence="1">Nucleus</location>
    </subcellularLocation>
</comment>
<proteinExistence type="inferred from homology"/>
<accession>A0AAP0QCI4</accession>
<dbReference type="GO" id="GO:0006355">
    <property type="term" value="P:regulation of DNA-templated transcription"/>
    <property type="evidence" value="ECO:0007669"/>
    <property type="project" value="UniProtKB-UniRule"/>
</dbReference>
<gene>
    <name evidence="2" type="ORF">WN944_026650</name>
</gene>
<name>A0AAP0QCI4_9ROSI</name>
<dbReference type="PANTHER" id="PTHR31669:SF292">
    <property type="entry name" value="OS02G0262500 PROTEIN"/>
    <property type="match status" value="1"/>
</dbReference>
<keyword evidence="1" id="KW-0862">Zinc</keyword>
<organism evidence="2 3">
    <name type="scientific">Citrus x changshan-huyou</name>
    <dbReference type="NCBI Taxonomy" id="2935761"/>
    <lineage>
        <taxon>Eukaryota</taxon>
        <taxon>Viridiplantae</taxon>
        <taxon>Streptophyta</taxon>
        <taxon>Embryophyta</taxon>
        <taxon>Tracheophyta</taxon>
        <taxon>Spermatophyta</taxon>
        <taxon>Magnoliopsida</taxon>
        <taxon>eudicotyledons</taxon>
        <taxon>Gunneridae</taxon>
        <taxon>Pentapetalae</taxon>
        <taxon>rosids</taxon>
        <taxon>malvids</taxon>
        <taxon>Sapindales</taxon>
        <taxon>Rutaceae</taxon>
        <taxon>Aurantioideae</taxon>
        <taxon>Citrus</taxon>
    </lineage>
</organism>
<dbReference type="GO" id="GO:0005634">
    <property type="term" value="C:nucleus"/>
    <property type="evidence" value="ECO:0007669"/>
    <property type="project" value="UniProtKB-SubCell"/>
</dbReference>
<dbReference type="AlphaFoldDB" id="A0AAP0QCI4"/>
<keyword evidence="3" id="KW-1185">Reference proteome</keyword>
<evidence type="ECO:0000256" key="1">
    <source>
        <dbReference type="RuleBase" id="RU367018"/>
    </source>
</evidence>
<evidence type="ECO:0000313" key="2">
    <source>
        <dbReference type="EMBL" id="KAK9183498.1"/>
    </source>
</evidence>
<dbReference type="EMBL" id="JBCGBO010000024">
    <property type="protein sequence ID" value="KAK9183498.1"/>
    <property type="molecule type" value="Genomic_DNA"/>
</dbReference>
<evidence type="ECO:0000313" key="3">
    <source>
        <dbReference type="Proteomes" id="UP001428341"/>
    </source>
</evidence>
<dbReference type="PANTHER" id="PTHR31669">
    <property type="entry name" value="PROTEIN FAR1-RELATED SEQUENCE 10-RELATED"/>
    <property type="match status" value="1"/>
</dbReference>
<sequence>MTTTSDVGSIFAWVLDLNDNMPSEQETSKAQENLFYENMTEISASAGTSLPPQTAESNEYFGDISTTRSSSHTTYIIPTKSDLIEVGVGSYFDIVDDAHIWYKNYAKSVGFSVRKDELRRDGKSGKVAKAYLKGTFFGGMQTAQRCESLNSYLRQFVEQKLKLYDFIRQIHCAMYCIRHKEVQDEFETNHTALVLTIHLQSIEKHASEIYTRNVLKWVRTEILGEATLIMLECAKTDDSHIYTLTKFQHLEQKIDSGGICRIMVAIV</sequence>
<reference evidence="2 3" key="1">
    <citation type="submission" date="2024-05" db="EMBL/GenBank/DDBJ databases">
        <title>Haplotype-resolved chromosome-level genome assembly of Huyou (Citrus changshanensis).</title>
        <authorList>
            <person name="Miao C."/>
            <person name="Chen W."/>
            <person name="Wu Y."/>
            <person name="Wang L."/>
            <person name="Zhao S."/>
            <person name="Grierson D."/>
            <person name="Xu C."/>
            <person name="Chen K."/>
        </authorList>
    </citation>
    <scope>NUCLEOTIDE SEQUENCE [LARGE SCALE GENOMIC DNA]</scope>
    <source>
        <strain evidence="2">01-14</strain>
        <tissue evidence="2">Leaf</tissue>
    </source>
</reference>
<keyword evidence="1" id="KW-0863">Zinc-finger</keyword>
<keyword evidence="1" id="KW-0479">Metal-binding</keyword>
<comment type="function">
    <text evidence="1">Putative transcription activator involved in regulating light control of development.</text>
</comment>